<sequence length="143" mass="15883">MSCAASHTRRLDSIQRRALHWWMLQTPRPTSPVRAGESSRLTGTRSGCRGACGIPKAQVQGCHTWLGYDSLREFATRSTRTVLTSGDAGRCRVPVPANTNAPCGPRLSRMWNIFTARVSSHPGDEHTKCKNWRPIGETLKPTR</sequence>
<dbReference type="OrthoDB" id="6364030at2759"/>
<reference evidence="1" key="1">
    <citation type="submission" date="2020-07" db="EMBL/GenBank/DDBJ databases">
        <title>The High-quality genome of the commercially important snow crab, Chionoecetes opilio.</title>
        <authorList>
            <person name="Jeong J.-H."/>
            <person name="Ryu S."/>
        </authorList>
    </citation>
    <scope>NUCLEOTIDE SEQUENCE</scope>
    <source>
        <strain evidence="1">MADBK_172401_WGS</strain>
        <tissue evidence="1">Digestive gland</tissue>
    </source>
</reference>
<dbReference type="EMBL" id="JACEEZ010004614">
    <property type="protein sequence ID" value="KAG0726321.1"/>
    <property type="molecule type" value="Genomic_DNA"/>
</dbReference>
<dbReference type="AlphaFoldDB" id="A0A8J4YNI5"/>
<accession>A0A8J4YNI5</accession>
<proteinExistence type="predicted"/>
<dbReference type="Proteomes" id="UP000770661">
    <property type="component" value="Unassembled WGS sequence"/>
</dbReference>
<name>A0A8J4YNI5_CHIOP</name>
<gene>
    <name evidence="1" type="ORF">GWK47_036848</name>
</gene>
<keyword evidence="2" id="KW-1185">Reference proteome</keyword>
<evidence type="ECO:0000313" key="2">
    <source>
        <dbReference type="Proteomes" id="UP000770661"/>
    </source>
</evidence>
<evidence type="ECO:0000313" key="1">
    <source>
        <dbReference type="EMBL" id="KAG0726321.1"/>
    </source>
</evidence>
<protein>
    <submittedName>
        <fullName evidence="1">Uncharacterized protein</fullName>
    </submittedName>
</protein>
<organism evidence="1 2">
    <name type="scientific">Chionoecetes opilio</name>
    <name type="common">Atlantic snow crab</name>
    <name type="synonym">Cancer opilio</name>
    <dbReference type="NCBI Taxonomy" id="41210"/>
    <lineage>
        <taxon>Eukaryota</taxon>
        <taxon>Metazoa</taxon>
        <taxon>Ecdysozoa</taxon>
        <taxon>Arthropoda</taxon>
        <taxon>Crustacea</taxon>
        <taxon>Multicrustacea</taxon>
        <taxon>Malacostraca</taxon>
        <taxon>Eumalacostraca</taxon>
        <taxon>Eucarida</taxon>
        <taxon>Decapoda</taxon>
        <taxon>Pleocyemata</taxon>
        <taxon>Brachyura</taxon>
        <taxon>Eubrachyura</taxon>
        <taxon>Majoidea</taxon>
        <taxon>Majidae</taxon>
        <taxon>Chionoecetes</taxon>
    </lineage>
</organism>
<comment type="caution">
    <text evidence="1">The sequence shown here is derived from an EMBL/GenBank/DDBJ whole genome shotgun (WGS) entry which is preliminary data.</text>
</comment>